<proteinExistence type="inferred from homology"/>
<evidence type="ECO:0000256" key="1">
    <source>
        <dbReference type="ARBA" id="ARBA00007381"/>
    </source>
</evidence>
<evidence type="ECO:0000256" key="2">
    <source>
        <dbReference type="ARBA" id="ARBA00022741"/>
    </source>
</evidence>
<dbReference type="Gene3D" id="3.30.420.40">
    <property type="match status" value="2"/>
</dbReference>
<dbReference type="PANTHER" id="PTHR14187">
    <property type="entry name" value="ALPHA KINASE/ELONGATION FACTOR 2 KINASE"/>
    <property type="match status" value="1"/>
</dbReference>
<comment type="similarity">
    <text evidence="1">Belongs to the heat shock protein 70 family.</text>
</comment>
<dbReference type="PANTHER" id="PTHR14187:SF46">
    <property type="entry name" value="HEAT SHOCK 70 KDA PROTEIN 12A"/>
    <property type="match status" value="1"/>
</dbReference>
<dbReference type="CDD" id="cd10229">
    <property type="entry name" value="ASKHA_NBD_HSP70_HSPA12"/>
    <property type="match status" value="1"/>
</dbReference>
<dbReference type="EMBL" id="CP111019">
    <property type="protein sequence ID" value="WAR11759.1"/>
    <property type="molecule type" value="Genomic_DNA"/>
</dbReference>
<sequence>MASANTFGNHLLVAAFDFGTTFSGYAFSFRNDPTKIQTNQAWNAGSDALLSLKTPTCILLNPQKEFVAFGFEAENEYLSLIEQGEHKPWMLFRRFKMLLHNNDGLNRNATVKDITGKKMPAMKLFEMSIRFLRDHLVNALKKQVNGIKESDILYVITVPAIWNDGAKQFMREAAVKAGLDSDRIKLALEPEAASVWCQQINTSLETDLSKTGSQYMVVDLGGGTADISVHEKNVDGTLKEIHKASGGPWGGTCVDHNFISWLTKVFGETTMSRLREKEMEDYFGLLREFETKKRMITPESKGRVTFRLPIAIRTIHDTAEHQSIDQKLERMKITDGIAFQGDKLRVSADTVRSWFSDSIDQTTHHMISLLSDAKMKGVSTILLVGGYGECKLVHDSVTKKIRNKNIIIPQEAGLAVLKGAVRFGHMPGLVTSRIVKFTYGFAAKVNFDKNIHPIQKKITGSYGEEKVADAFCKVVCVNTEVHIGIPIKVPMKFYLSARAGSVLRIYTSPMPKPVFVTDAKCKKLGEVALGNAKGNSKEENEIEINFLFGETELEVRVKMLNDGSEIKKLIGGYGDCKLVHDLVTKKMRHKYIIRQEAGPSAFKGAVRFMLGKIGQKYIYSTRGWAVLKGPMRFGHMLELVTSRIVKCTYGLKVNVHFSDKIHPIDKKCIKLLRV</sequence>
<evidence type="ECO:0000313" key="5">
    <source>
        <dbReference type="Proteomes" id="UP001164746"/>
    </source>
</evidence>
<dbReference type="Proteomes" id="UP001164746">
    <property type="component" value="Chromosome 8"/>
</dbReference>
<evidence type="ECO:0000313" key="4">
    <source>
        <dbReference type="EMBL" id="WAR11759.1"/>
    </source>
</evidence>
<protein>
    <submittedName>
        <fullName evidence="4">HS12B-like protein</fullName>
    </submittedName>
</protein>
<dbReference type="SUPFAM" id="SSF53067">
    <property type="entry name" value="Actin-like ATPase domain"/>
    <property type="match status" value="2"/>
</dbReference>
<dbReference type="InterPro" id="IPR013126">
    <property type="entry name" value="Hsp_70_fam"/>
</dbReference>
<name>A0ABY7ERK3_MYAAR</name>
<accession>A0ABY7ERK3</accession>
<gene>
    <name evidence="4" type="ORF">MAR_025939</name>
</gene>
<dbReference type="Pfam" id="PF00012">
    <property type="entry name" value="HSP70"/>
    <property type="match status" value="1"/>
</dbReference>
<keyword evidence="5" id="KW-1185">Reference proteome</keyword>
<reference evidence="4" key="1">
    <citation type="submission" date="2022-11" db="EMBL/GenBank/DDBJ databases">
        <title>Centuries of genome instability and evolution in soft-shell clam transmissible cancer (bioRxiv).</title>
        <authorList>
            <person name="Hart S.F.M."/>
            <person name="Yonemitsu M.A."/>
            <person name="Giersch R.M."/>
            <person name="Beal B.F."/>
            <person name="Arriagada G."/>
            <person name="Davis B.W."/>
            <person name="Ostrander E.A."/>
            <person name="Goff S.P."/>
            <person name="Metzger M.J."/>
        </authorList>
    </citation>
    <scope>NUCLEOTIDE SEQUENCE</scope>
    <source>
        <strain evidence="4">MELC-2E11</strain>
        <tissue evidence="4">Siphon/mantle</tissue>
    </source>
</reference>
<organism evidence="4 5">
    <name type="scientific">Mya arenaria</name>
    <name type="common">Soft-shell clam</name>
    <dbReference type="NCBI Taxonomy" id="6604"/>
    <lineage>
        <taxon>Eukaryota</taxon>
        <taxon>Metazoa</taxon>
        <taxon>Spiralia</taxon>
        <taxon>Lophotrochozoa</taxon>
        <taxon>Mollusca</taxon>
        <taxon>Bivalvia</taxon>
        <taxon>Autobranchia</taxon>
        <taxon>Heteroconchia</taxon>
        <taxon>Euheterodonta</taxon>
        <taxon>Imparidentia</taxon>
        <taxon>Neoheterodontei</taxon>
        <taxon>Myida</taxon>
        <taxon>Myoidea</taxon>
        <taxon>Myidae</taxon>
        <taxon>Mya</taxon>
    </lineage>
</organism>
<keyword evidence="2" id="KW-0547">Nucleotide-binding</keyword>
<dbReference type="InterPro" id="IPR043129">
    <property type="entry name" value="ATPase_NBD"/>
</dbReference>
<evidence type="ECO:0000256" key="3">
    <source>
        <dbReference type="ARBA" id="ARBA00022840"/>
    </source>
</evidence>
<keyword evidence="3" id="KW-0067">ATP-binding</keyword>